<gene>
    <name evidence="1" type="ORF">POPTR_002G163800</name>
</gene>
<keyword evidence="2" id="KW-1185">Reference proteome</keyword>
<name>A0A2K2BJU0_POPTR</name>
<reference evidence="1 2" key="1">
    <citation type="journal article" date="2006" name="Science">
        <title>The genome of black cottonwood, Populus trichocarpa (Torr. &amp; Gray).</title>
        <authorList>
            <person name="Tuskan G.A."/>
            <person name="Difazio S."/>
            <person name="Jansson S."/>
            <person name="Bohlmann J."/>
            <person name="Grigoriev I."/>
            <person name="Hellsten U."/>
            <person name="Putnam N."/>
            <person name="Ralph S."/>
            <person name="Rombauts S."/>
            <person name="Salamov A."/>
            <person name="Schein J."/>
            <person name="Sterck L."/>
            <person name="Aerts A."/>
            <person name="Bhalerao R.R."/>
            <person name="Bhalerao R.P."/>
            <person name="Blaudez D."/>
            <person name="Boerjan W."/>
            <person name="Brun A."/>
            <person name="Brunner A."/>
            <person name="Busov V."/>
            <person name="Campbell M."/>
            <person name="Carlson J."/>
            <person name="Chalot M."/>
            <person name="Chapman J."/>
            <person name="Chen G.L."/>
            <person name="Cooper D."/>
            <person name="Coutinho P.M."/>
            <person name="Couturier J."/>
            <person name="Covert S."/>
            <person name="Cronk Q."/>
            <person name="Cunningham R."/>
            <person name="Davis J."/>
            <person name="Degroeve S."/>
            <person name="Dejardin A."/>
            <person name="Depamphilis C."/>
            <person name="Detter J."/>
            <person name="Dirks B."/>
            <person name="Dubchak I."/>
            <person name="Duplessis S."/>
            <person name="Ehlting J."/>
            <person name="Ellis B."/>
            <person name="Gendler K."/>
            <person name="Goodstein D."/>
            <person name="Gribskov M."/>
            <person name="Grimwood J."/>
            <person name="Groover A."/>
            <person name="Gunter L."/>
            <person name="Hamberger B."/>
            <person name="Heinze B."/>
            <person name="Helariutta Y."/>
            <person name="Henrissat B."/>
            <person name="Holligan D."/>
            <person name="Holt R."/>
            <person name="Huang W."/>
            <person name="Islam-Faridi N."/>
            <person name="Jones S."/>
            <person name="Jones-Rhoades M."/>
            <person name="Jorgensen R."/>
            <person name="Joshi C."/>
            <person name="Kangasjarvi J."/>
            <person name="Karlsson J."/>
            <person name="Kelleher C."/>
            <person name="Kirkpatrick R."/>
            <person name="Kirst M."/>
            <person name="Kohler A."/>
            <person name="Kalluri U."/>
            <person name="Larimer F."/>
            <person name="Leebens-Mack J."/>
            <person name="Leple J.C."/>
            <person name="Locascio P."/>
            <person name="Lou Y."/>
            <person name="Lucas S."/>
            <person name="Martin F."/>
            <person name="Montanini B."/>
            <person name="Napoli C."/>
            <person name="Nelson D.R."/>
            <person name="Nelson C."/>
            <person name="Nieminen K."/>
            <person name="Nilsson O."/>
            <person name="Pereda V."/>
            <person name="Peter G."/>
            <person name="Philippe R."/>
            <person name="Pilate G."/>
            <person name="Poliakov A."/>
            <person name="Razumovskaya J."/>
            <person name="Richardson P."/>
            <person name="Rinaldi C."/>
            <person name="Ritland K."/>
            <person name="Rouze P."/>
            <person name="Ryaboy D."/>
            <person name="Schmutz J."/>
            <person name="Schrader J."/>
            <person name="Segerman B."/>
            <person name="Shin H."/>
            <person name="Siddiqui A."/>
            <person name="Sterky F."/>
            <person name="Terry A."/>
            <person name="Tsai C.J."/>
            <person name="Uberbacher E."/>
            <person name="Unneberg P."/>
            <person name="Vahala J."/>
            <person name="Wall K."/>
            <person name="Wessler S."/>
            <person name="Yang G."/>
            <person name="Yin T."/>
            <person name="Douglas C."/>
            <person name="Marra M."/>
            <person name="Sandberg G."/>
            <person name="Van de Peer Y."/>
            <person name="Rokhsar D."/>
        </authorList>
    </citation>
    <scope>NUCLEOTIDE SEQUENCE [LARGE SCALE GENOMIC DNA]</scope>
    <source>
        <strain evidence="2">cv. Nisqually</strain>
    </source>
</reference>
<evidence type="ECO:0000313" key="2">
    <source>
        <dbReference type="Proteomes" id="UP000006729"/>
    </source>
</evidence>
<dbReference type="InParanoid" id="A0A2K2BJU0"/>
<organism evidence="1 2">
    <name type="scientific">Populus trichocarpa</name>
    <name type="common">Western balsam poplar</name>
    <name type="synonym">Populus balsamifera subsp. trichocarpa</name>
    <dbReference type="NCBI Taxonomy" id="3694"/>
    <lineage>
        <taxon>Eukaryota</taxon>
        <taxon>Viridiplantae</taxon>
        <taxon>Streptophyta</taxon>
        <taxon>Embryophyta</taxon>
        <taxon>Tracheophyta</taxon>
        <taxon>Spermatophyta</taxon>
        <taxon>Magnoliopsida</taxon>
        <taxon>eudicotyledons</taxon>
        <taxon>Gunneridae</taxon>
        <taxon>Pentapetalae</taxon>
        <taxon>rosids</taxon>
        <taxon>fabids</taxon>
        <taxon>Malpighiales</taxon>
        <taxon>Salicaceae</taxon>
        <taxon>Saliceae</taxon>
        <taxon>Populus</taxon>
    </lineage>
</organism>
<dbReference type="Proteomes" id="UP000006729">
    <property type="component" value="Chromosome 2"/>
</dbReference>
<sequence length="79" mass="9249">MNLELGTVMNHFWFSEINISPLMVQKICTSFIVQACPDQQSTRCDPFWCRKDYYTYRIHLSNQGHIMLTNTCMVLPLAC</sequence>
<accession>A0A2K2BJU0</accession>
<dbReference type="EMBL" id="CM009291">
    <property type="protein sequence ID" value="PNT50046.1"/>
    <property type="molecule type" value="Genomic_DNA"/>
</dbReference>
<proteinExistence type="predicted"/>
<dbReference type="AlphaFoldDB" id="A0A2K2BJU0"/>
<protein>
    <submittedName>
        <fullName evidence="1">Uncharacterized protein</fullName>
    </submittedName>
</protein>
<evidence type="ECO:0000313" key="1">
    <source>
        <dbReference type="EMBL" id="PNT50046.1"/>
    </source>
</evidence>